<dbReference type="Proteomes" id="UP000235162">
    <property type="component" value="Unassembled WGS sequence"/>
</dbReference>
<evidence type="ECO:0000256" key="9">
    <source>
        <dbReference type="ARBA" id="ARBA00023136"/>
    </source>
</evidence>
<keyword evidence="6" id="KW-0408">Iron</keyword>
<evidence type="ECO:0000313" key="16">
    <source>
        <dbReference type="Proteomes" id="UP000235162"/>
    </source>
</evidence>
<evidence type="ECO:0000256" key="10">
    <source>
        <dbReference type="ARBA" id="ARBA00023237"/>
    </source>
</evidence>
<dbReference type="PROSITE" id="PS52016">
    <property type="entry name" value="TONB_DEPENDENT_REC_3"/>
    <property type="match status" value="1"/>
</dbReference>
<dbReference type="PANTHER" id="PTHR32552:SF81">
    <property type="entry name" value="TONB-DEPENDENT OUTER MEMBRANE RECEPTOR"/>
    <property type="match status" value="1"/>
</dbReference>
<evidence type="ECO:0000256" key="3">
    <source>
        <dbReference type="ARBA" id="ARBA00022452"/>
    </source>
</evidence>
<keyword evidence="10 11" id="KW-0998">Cell outer membrane</keyword>
<evidence type="ECO:0000313" key="15">
    <source>
        <dbReference type="EMBL" id="PLW86680.1"/>
    </source>
</evidence>
<sequence length="823" mass="91093">MIKKVDGYLDETSAAALPPRKTMALLVSAALGTTAASQAQAQAVLEEIIVTATKRKSNIQDLPQSISAFSTDDIQRQGFLGMDDYAGKIPSLSVSTRDPGATTVVFRGVAASGIQFGTTPSSGVYLDEQPITAAGTNPDPRLVDIERVEALSGPQGTLFGDASQSGTLRIITNKPDPTEFNGWIEGSLGVVEDSDDLDTDLSAMVNIPLLEDKLAIRLVGFTAEEAGYVDNVLGNNQPDQWEENRIAAGLPVRDRFDNADRIEDDINSSSISGGRVGLRWFVNEDWTVDLAGIVQQLDVDGFGDTNLTVGDREQVRFEDESMTDDWYQVSLTLEGNLGWADTVLTTSYFSRDFTYEADATDYLHDFDQKYDPAYAAPGYYPATIYDFTGAPRANAFEEFEDERWSVEGRLTTPADSDSRWSGLVGFFYGKTEREELFTADIQGFSDTDYYANQGYTYLSYLANSPYYNPNYDTFHNTDSDNFFFGTYDLEVEQVALFGEVTWQATDKLSLTAGARWFEYDEDFSLLQGALLEGDEPDLERDYFSTAESTSTKDDDWVPKFNVTYNFTDDILAYGTYSEGFRRGGGNAIRASSILPRSYGPDLLKNHELGFKSTLLDGSLRFNAVAYHMVWEDMQIQVNDPTVFSLGIVNFSEAEVNGFEADVTWAATQNLELSANIGLINAEISEDNNITTDDGTLIVSVDDGTQLPITPEEQGSASVQYTFDNELWGGEPYIRLDWIYVGESVNSLAGTESIVFTQGATTQPSYDIGNLRAGIDAERWSGTVFVTNLTDENAKQFYNNRWGSQQRVSISKPRTIGMTLRWKF</sequence>
<evidence type="ECO:0000256" key="2">
    <source>
        <dbReference type="ARBA" id="ARBA00022448"/>
    </source>
</evidence>
<dbReference type="InterPro" id="IPR036942">
    <property type="entry name" value="Beta-barrel_TonB_sf"/>
</dbReference>
<dbReference type="Pfam" id="PF00593">
    <property type="entry name" value="TonB_dep_Rec_b-barrel"/>
    <property type="match status" value="1"/>
</dbReference>
<dbReference type="InterPro" id="IPR039426">
    <property type="entry name" value="TonB-dep_rcpt-like"/>
</dbReference>
<feature type="domain" description="TonB-dependent receptor plug" evidence="14">
    <location>
        <begin position="59"/>
        <end position="166"/>
    </location>
</feature>
<evidence type="ECO:0000256" key="8">
    <source>
        <dbReference type="ARBA" id="ARBA00023077"/>
    </source>
</evidence>
<name>A0AAP8MF34_9GAMM</name>
<keyword evidence="5 11" id="KW-0812">Transmembrane</keyword>
<evidence type="ECO:0000256" key="11">
    <source>
        <dbReference type="PROSITE-ProRule" id="PRU01360"/>
    </source>
</evidence>
<dbReference type="RefSeq" id="WP_084199406.1">
    <property type="nucleotide sequence ID" value="NZ_BMYL01000002.1"/>
</dbReference>
<keyword evidence="4" id="KW-0410">Iron transport</keyword>
<evidence type="ECO:0000259" key="13">
    <source>
        <dbReference type="Pfam" id="PF00593"/>
    </source>
</evidence>
<gene>
    <name evidence="15" type="ORF">C0029_09820</name>
</gene>
<comment type="caution">
    <text evidence="15">The sequence shown here is derived from an EMBL/GenBank/DDBJ whole genome shotgun (WGS) entry which is preliminary data.</text>
</comment>
<dbReference type="GO" id="GO:0006826">
    <property type="term" value="P:iron ion transport"/>
    <property type="evidence" value="ECO:0007669"/>
    <property type="project" value="UniProtKB-KW"/>
</dbReference>
<dbReference type="AlphaFoldDB" id="A0AAP8MF34"/>
<dbReference type="GO" id="GO:0009279">
    <property type="term" value="C:cell outer membrane"/>
    <property type="evidence" value="ECO:0007669"/>
    <property type="project" value="UniProtKB-SubCell"/>
</dbReference>
<dbReference type="Pfam" id="PF07715">
    <property type="entry name" value="Plug"/>
    <property type="match status" value="1"/>
</dbReference>
<accession>A0AAP8MF34</accession>
<organism evidence="15 16">
    <name type="scientific">Halioglobus japonicus</name>
    <dbReference type="NCBI Taxonomy" id="930805"/>
    <lineage>
        <taxon>Bacteria</taxon>
        <taxon>Pseudomonadati</taxon>
        <taxon>Pseudomonadota</taxon>
        <taxon>Gammaproteobacteria</taxon>
        <taxon>Cellvibrionales</taxon>
        <taxon>Halieaceae</taxon>
        <taxon>Halioglobus</taxon>
    </lineage>
</organism>
<keyword evidence="7" id="KW-0406">Ion transport</keyword>
<feature type="domain" description="TonB-dependent receptor-like beta-barrel" evidence="13">
    <location>
        <begin position="349"/>
        <end position="788"/>
    </location>
</feature>
<dbReference type="InterPro" id="IPR000531">
    <property type="entry name" value="Beta-barrel_TonB"/>
</dbReference>
<evidence type="ECO:0000256" key="7">
    <source>
        <dbReference type="ARBA" id="ARBA00023065"/>
    </source>
</evidence>
<evidence type="ECO:0000256" key="5">
    <source>
        <dbReference type="ARBA" id="ARBA00022692"/>
    </source>
</evidence>
<keyword evidence="9 11" id="KW-0472">Membrane</keyword>
<keyword evidence="3 11" id="KW-1134">Transmembrane beta strand</keyword>
<dbReference type="SUPFAM" id="SSF56935">
    <property type="entry name" value="Porins"/>
    <property type="match status" value="1"/>
</dbReference>
<evidence type="ECO:0000259" key="14">
    <source>
        <dbReference type="Pfam" id="PF07715"/>
    </source>
</evidence>
<evidence type="ECO:0000256" key="12">
    <source>
        <dbReference type="RuleBase" id="RU003357"/>
    </source>
</evidence>
<evidence type="ECO:0000256" key="1">
    <source>
        <dbReference type="ARBA" id="ARBA00004571"/>
    </source>
</evidence>
<dbReference type="KEGG" id="hja:BST95_10800"/>
<keyword evidence="15" id="KW-0675">Receptor</keyword>
<keyword evidence="16" id="KW-1185">Reference proteome</keyword>
<comment type="subcellular location">
    <subcellularLocation>
        <location evidence="1 11">Cell outer membrane</location>
        <topology evidence="1 11">Multi-pass membrane protein</topology>
    </subcellularLocation>
</comment>
<protein>
    <submittedName>
        <fullName evidence="15">TonB-dependent receptor</fullName>
    </submittedName>
</protein>
<comment type="similarity">
    <text evidence="11 12">Belongs to the TonB-dependent receptor family.</text>
</comment>
<dbReference type="InterPro" id="IPR012910">
    <property type="entry name" value="Plug_dom"/>
</dbReference>
<dbReference type="EMBL" id="PKUR01000002">
    <property type="protein sequence ID" value="PLW86680.1"/>
    <property type="molecule type" value="Genomic_DNA"/>
</dbReference>
<dbReference type="Gene3D" id="2.40.170.20">
    <property type="entry name" value="TonB-dependent receptor, beta-barrel domain"/>
    <property type="match status" value="1"/>
</dbReference>
<evidence type="ECO:0000256" key="6">
    <source>
        <dbReference type="ARBA" id="ARBA00023004"/>
    </source>
</evidence>
<evidence type="ECO:0000256" key="4">
    <source>
        <dbReference type="ARBA" id="ARBA00022496"/>
    </source>
</evidence>
<dbReference type="PANTHER" id="PTHR32552">
    <property type="entry name" value="FERRICHROME IRON RECEPTOR-RELATED"/>
    <property type="match status" value="1"/>
</dbReference>
<keyword evidence="8 12" id="KW-0798">TonB box</keyword>
<proteinExistence type="inferred from homology"/>
<reference evidence="15 16" key="1">
    <citation type="submission" date="2018-01" db="EMBL/GenBank/DDBJ databases">
        <title>The draft genome sequence of Halioglobus japonicus S1-36.</title>
        <authorList>
            <person name="Du Z.-J."/>
            <person name="Shi M.-J."/>
        </authorList>
    </citation>
    <scope>NUCLEOTIDE SEQUENCE [LARGE SCALE GENOMIC DNA]</scope>
    <source>
        <strain evidence="15 16">S1-36</strain>
    </source>
</reference>
<keyword evidence="2 11" id="KW-0813">Transport</keyword>